<evidence type="ECO:0000259" key="2">
    <source>
        <dbReference type="Pfam" id="PF04773"/>
    </source>
</evidence>
<reference evidence="3 4" key="1">
    <citation type="submission" date="2019-02" db="EMBL/GenBank/DDBJ databases">
        <title>Deep-cultivation of Planctomycetes and their phenomic and genomic characterization uncovers novel biology.</title>
        <authorList>
            <person name="Wiegand S."/>
            <person name="Jogler M."/>
            <person name="Boedeker C."/>
            <person name="Pinto D."/>
            <person name="Vollmers J."/>
            <person name="Rivas-Marin E."/>
            <person name="Kohn T."/>
            <person name="Peeters S.H."/>
            <person name="Heuer A."/>
            <person name="Rast P."/>
            <person name="Oberbeckmann S."/>
            <person name="Bunk B."/>
            <person name="Jeske O."/>
            <person name="Meyerdierks A."/>
            <person name="Storesund J.E."/>
            <person name="Kallscheuer N."/>
            <person name="Luecker S."/>
            <person name="Lage O.M."/>
            <person name="Pohl T."/>
            <person name="Merkel B.J."/>
            <person name="Hornburger P."/>
            <person name="Mueller R.-W."/>
            <person name="Bruemmer F."/>
            <person name="Labrenz M."/>
            <person name="Spormann A.M."/>
            <person name="Op den Camp H."/>
            <person name="Overmann J."/>
            <person name="Amann R."/>
            <person name="Jetten M.S.M."/>
            <person name="Mascher T."/>
            <person name="Medema M.H."/>
            <person name="Devos D.P."/>
            <person name="Kaster A.-K."/>
            <person name="Ovreas L."/>
            <person name="Rohde M."/>
            <person name="Galperin M.Y."/>
            <person name="Jogler C."/>
        </authorList>
    </citation>
    <scope>NUCLEOTIDE SEQUENCE [LARGE SCALE GENOMIC DNA]</scope>
    <source>
        <strain evidence="3 4">Pla85_3_4</strain>
    </source>
</reference>
<dbReference type="PANTHER" id="PTHR30273:SF2">
    <property type="entry name" value="PROTEIN FECR"/>
    <property type="match status" value="1"/>
</dbReference>
<organism evidence="3 4">
    <name type="scientific">Lignipirellula cremea</name>
    <dbReference type="NCBI Taxonomy" id="2528010"/>
    <lineage>
        <taxon>Bacteria</taxon>
        <taxon>Pseudomonadati</taxon>
        <taxon>Planctomycetota</taxon>
        <taxon>Planctomycetia</taxon>
        <taxon>Pirellulales</taxon>
        <taxon>Pirellulaceae</taxon>
        <taxon>Lignipirellula</taxon>
    </lineage>
</organism>
<dbReference type="RefSeq" id="WP_145049150.1">
    <property type="nucleotide sequence ID" value="NZ_CP036433.1"/>
</dbReference>
<evidence type="ECO:0000313" key="3">
    <source>
        <dbReference type="EMBL" id="QDU92847.1"/>
    </source>
</evidence>
<evidence type="ECO:0000313" key="4">
    <source>
        <dbReference type="Proteomes" id="UP000317648"/>
    </source>
</evidence>
<dbReference type="Pfam" id="PF04773">
    <property type="entry name" value="FecR"/>
    <property type="match status" value="1"/>
</dbReference>
<dbReference type="GO" id="GO:0016989">
    <property type="term" value="F:sigma factor antagonist activity"/>
    <property type="evidence" value="ECO:0007669"/>
    <property type="project" value="TreeGrafter"/>
</dbReference>
<dbReference type="AlphaFoldDB" id="A0A518DLX8"/>
<protein>
    <submittedName>
        <fullName evidence="3">FecR protein</fullName>
    </submittedName>
</protein>
<feature type="region of interest" description="Disordered" evidence="1">
    <location>
        <begin position="303"/>
        <end position="338"/>
    </location>
</feature>
<sequence length="598" mass="63661">MSDLDPANNQATDRERFALLWTDYLEGELEEPGFLELRALMAADEGLLKEAVDLYQTHRLLGLIVAEEPAQREQFVRSTIALVPAQTDAFVSQIMSQVAAAAPVASVLPAPAVGTPPALAPRPAGGPRSNRLWQGLVVLTLLLACGWGVWSWSTGNGSAVDPAAGSLAAGTAANGGKSDVRLASMAQAKFFGELAPPVGAELSWNREYVLTQGMIELAFPAGAAAIVEGPAVFRVVSADVLALDVGSCSVHAPEGAEGFRVDTPLTRVVDRGTRFAVRVSETSETEVQVIEGIADVYEHAAALSHDPPSGSEHRLTDGQARKFASRDKPTNDRLPFNAGAYRRQLPDRIVAYEATSDASGGADELLSVSVQRGGRLATIPAAALIPSHLTWFQGEPEYAYLASNGELPAQRQTTSSDLRLATGVINPGGSEQPLTASPVMRTDDPQATPGMAVQFAQPVVNGPGADVVFFDLQSYINPSDGDAFHVSPLQFRDGLRTHTIRVYDLTMESPGVREAADFDVFLFAGPVQSLAELETHVCTPRAQAIRFRVLAVGIDLSDLGYQEGEQVDGLFFQDAHDDKHIVDPVYIGGLPLPPGEDQ</sequence>
<dbReference type="Proteomes" id="UP000317648">
    <property type="component" value="Chromosome"/>
</dbReference>
<accession>A0A518DLX8</accession>
<dbReference type="OrthoDB" id="226716at2"/>
<proteinExistence type="predicted"/>
<keyword evidence="4" id="KW-1185">Reference proteome</keyword>
<dbReference type="InterPro" id="IPR006860">
    <property type="entry name" value="FecR"/>
</dbReference>
<evidence type="ECO:0000256" key="1">
    <source>
        <dbReference type="SAM" id="MobiDB-lite"/>
    </source>
</evidence>
<feature type="domain" description="FecR protein" evidence="2">
    <location>
        <begin position="242"/>
        <end position="293"/>
    </location>
</feature>
<dbReference type="KEGG" id="lcre:Pla8534_06200"/>
<dbReference type="Gene3D" id="2.60.120.1440">
    <property type="match status" value="1"/>
</dbReference>
<dbReference type="EMBL" id="CP036433">
    <property type="protein sequence ID" value="QDU92847.1"/>
    <property type="molecule type" value="Genomic_DNA"/>
</dbReference>
<gene>
    <name evidence="3" type="ORF">Pla8534_06200</name>
</gene>
<dbReference type="InterPro" id="IPR012373">
    <property type="entry name" value="Ferrdict_sens_TM"/>
</dbReference>
<dbReference type="PANTHER" id="PTHR30273">
    <property type="entry name" value="PERIPLASMIC SIGNAL SENSOR AND SIGMA FACTOR ACTIVATOR FECR-RELATED"/>
    <property type="match status" value="1"/>
</dbReference>
<name>A0A518DLX8_9BACT</name>
<feature type="compositionally biased region" description="Basic and acidic residues" evidence="1">
    <location>
        <begin position="311"/>
        <end position="331"/>
    </location>
</feature>